<keyword evidence="4 9" id="KW-0808">Transferase</keyword>
<feature type="transmembrane region" description="Helical" evidence="8">
    <location>
        <begin position="292"/>
        <end position="310"/>
    </location>
</feature>
<evidence type="ECO:0000256" key="8">
    <source>
        <dbReference type="SAM" id="Phobius"/>
    </source>
</evidence>
<evidence type="ECO:0000256" key="4">
    <source>
        <dbReference type="ARBA" id="ARBA00022679"/>
    </source>
</evidence>
<sequence>MADANRARTRALFPLALLLAAVLLRIPFTSSMLFHHDSANFALALERYDLGAHQPHPPGYFLYVMLGRGAQLLEQDANAALVSISIAFSALTVLFLYFLGREMYDEKTALAAGCFALTSPNLWFHAEVALSYAADACFSAAAGYLAWKLSRGSTRALWILALLLAVAGGFRQSTLVFLFPLWLAAAWQGGKRGAILPALALMLTGCAAWFVPMVLMTGGISAYAAAFQELWQWSSGHQSVFEKGWPRLLLYGQALARFTLYGLGACLAVAVTAVYAAWRERRAGSLCSGKRWFYTAWILPGALFYLLVFIHPANPGYALLFLPPLLLLSARGALLLGDLVLKGNGKGVAMLVLAATFANGAIFLGCDTQASWPSLRRHDRELAALVQELDRLDPGRTALVIKPYLFHGFRLLMYYLPRHTVYLYEPGGAGQRQTFWGTGRRTFLSREFALPPRLTEVATVLFDDGDRPVARVKSGPAAAMMKEIEANR</sequence>
<keyword evidence="6 8" id="KW-1133">Transmembrane helix</keyword>
<dbReference type="Pfam" id="PF11028">
    <property type="entry name" value="TMEM260-like"/>
    <property type="match status" value="1"/>
</dbReference>
<gene>
    <name evidence="9" type="ORF">GPEL0_01r0049</name>
</gene>
<evidence type="ECO:0000313" key="9">
    <source>
        <dbReference type="EMBL" id="GAW65258.1"/>
    </source>
</evidence>
<evidence type="ECO:0000256" key="2">
    <source>
        <dbReference type="ARBA" id="ARBA00022475"/>
    </source>
</evidence>
<comment type="caution">
    <text evidence="9">The sequence shown here is derived from an EMBL/GenBank/DDBJ whole genome shotgun (WGS) entry which is preliminary data.</text>
</comment>
<feature type="transmembrane region" description="Helical" evidence="8">
    <location>
        <begin position="348"/>
        <end position="365"/>
    </location>
</feature>
<evidence type="ECO:0000256" key="1">
    <source>
        <dbReference type="ARBA" id="ARBA00004651"/>
    </source>
</evidence>
<keyword evidence="10" id="KW-1185">Reference proteome</keyword>
<keyword evidence="5 8" id="KW-0812">Transmembrane</keyword>
<feature type="transmembrane region" description="Helical" evidence="8">
    <location>
        <begin position="258"/>
        <end position="278"/>
    </location>
</feature>
<organism evidence="9 10">
    <name type="scientific">Geoanaerobacter pelophilus</name>
    <dbReference type="NCBI Taxonomy" id="60036"/>
    <lineage>
        <taxon>Bacteria</taxon>
        <taxon>Pseudomonadati</taxon>
        <taxon>Thermodesulfobacteriota</taxon>
        <taxon>Desulfuromonadia</taxon>
        <taxon>Geobacterales</taxon>
        <taxon>Geobacteraceae</taxon>
        <taxon>Geoanaerobacter</taxon>
    </lineage>
</organism>
<feature type="transmembrane region" description="Helical" evidence="8">
    <location>
        <begin position="159"/>
        <end position="183"/>
    </location>
</feature>
<evidence type="ECO:0000313" key="10">
    <source>
        <dbReference type="Proteomes" id="UP000194153"/>
    </source>
</evidence>
<dbReference type="PANTHER" id="PTHR33908">
    <property type="entry name" value="MANNOSYLTRANSFERASE YKCB-RELATED"/>
    <property type="match status" value="1"/>
</dbReference>
<evidence type="ECO:0000256" key="7">
    <source>
        <dbReference type="ARBA" id="ARBA00023136"/>
    </source>
</evidence>
<dbReference type="PANTHER" id="PTHR33908:SF11">
    <property type="entry name" value="MEMBRANE PROTEIN"/>
    <property type="match status" value="1"/>
</dbReference>
<keyword evidence="3" id="KW-0328">Glycosyltransferase</keyword>
<dbReference type="GO" id="GO:0016740">
    <property type="term" value="F:transferase activity"/>
    <property type="evidence" value="ECO:0007669"/>
    <property type="project" value="UniProtKB-KW"/>
</dbReference>
<reference evidence="10" key="1">
    <citation type="submission" date="2017-05" db="EMBL/GenBank/DDBJ databases">
        <title>Draft genome sequence of Geobacter pelophilus, a iron(III)-reducing bacteria.</title>
        <authorList>
            <person name="Aoyagi T."/>
            <person name="Koike H."/>
            <person name="Morita T."/>
            <person name="Sato Y."/>
            <person name="Habe H."/>
            <person name="Hori T."/>
        </authorList>
    </citation>
    <scope>NUCLEOTIDE SEQUENCE [LARGE SCALE GENOMIC DNA]</scope>
    <source>
        <strain evidence="10">Drf2</strain>
    </source>
</reference>
<comment type="subcellular location">
    <subcellularLocation>
        <location evidence="1">Cell membrane</location>
        <topology evidence="1">Multi-pass membrane protein</topology>
    </subcellularLocation>
</comment>
<feature type="transmembrane region" description="Helical" evidence="8">
    <location>
        <begin position="79"/>
        <end position="99"/>
    </location>
</feature>
<keyword evidence="2" id="KW-1003">Cell membrane</keyword>
<protein>
    <submittedName>
        <fullName evidence="9">Glycosyl transferase</fullName>
    </submittedName>
</protein>
<accession>A0ABQ0MDR3</accession>
<dbReference type="RefSeq" id="WP_085811684.1">
    <property type="nucleotide sequence ID" value="NZ_BDQG01000001.1"/>
</dbReference>
<evidence type="ECO:0000256" key="5">
    <source>
        <dbReference type="ARBA" id="ARBA00022692"/>
    </source>
</evidence>
<evidence type="ECO:0000256" key="6">
    <source>
        <dbReference type="ARBA" id="ARBA00022989"/>
    </source>
</evidence>
<dbReference type="Proteomes" id="UP000194153">
    <property type="component" value="Unassembled WGS sequence"/>
</dbReference>
<keyword evidence="7 8" id="KW-0472">Membrane</keyword>
<name>A0ABQ0MDR3_9BACT</name>
<evidence type="ECO:0000256" key="3">
    <source>
        <dbReference type="ARBA" id="ARBA00022676"/>
    </source>
</evidence>
<dbReference type="EMBL" id="BDQG01000001">
    <property type="protein sequence ID" value="GAW65258.1"/>
    <property type="molecule type" value="Genomic_DNA"/>
</dbReference>
<dbReference type="InterPro" id="IPR021280">
    <property type="entry name" value="TMEM260-like"/>
</dbReference>
<proteinExistence type="predicted"/>
<dbReference type="InterPro" id="IPR050297">
    <property type="entry name" value="LipidA_mod_glycosyltrf_83"/>
</dbReference>
<feature type="transmembrane region" description="Helical" evidence="8">
    <location>
        <begin position="195"/>
        <end position="226"/>
    </location>
</feature>
<feature type="transmembrane region" description="Helical" evidence="8">
    <location>
        <begin position="316"/>
        <end position="336"/>
    </location>
</feature>